<keyword evidence="3" id="KW-1185">Reference proteome</keyword>
<accession>A0A2Z6ZRU9</accession>
<evidence type="ECO:0000256" key="1">
    <source>
        <dbReference type="SAM" id="MobiDB-lite"/>
    </source>
</evidence>
<dbReference type="EMBL" id="KV182292">
    <property type="protein sequence ID" value="KZT75862.1"/>
    <property type="molecule type" value="Genomic_DNA"/>
</dbReference>
<name>A0A2Z6ZRU9_9LAMI</name>
<gene>
    <name evidence="2" type="ORF">F511_47113</name>
</gene>
<evidence type="ECO:0000313" key="3">
    <source>
        <dbReference type="Proteomes" id="UP000250235"/>
    </source>
</evidence>
<protein>
    <submittedName>
        <fullName evidence="2">Uncharacterized protein</fullName>
    </submittedName>
</protein>
<dbReference type="AlphaFoldDB" id="A0A2Z6ZRU9"/>
<sequence length="145" mass="15271">MGCPGQARTKPRSKIQPSQQSAGDRRRTAAAAANKSHGALGRTLVATRAVRPRQGGAQLRPTIATMLRKAAGQLARPATSNDRPARNNLRGQCALRRAKQRPAMAQQLRKAVGPSAGDRAASARSRTCSCARGEWPPHTAAAGGY</sequence>
<dbReference type="Proteomes" id="UP000250235">
    <property type="component" value="Unassembled WGS sequence"/>
</dbReference>
<organism evidence="2 3">
    <name type="scientific">Dorcoceras hygrometricum</name>
    <dbReference type="NCBI Taxonomy" id="472368"/>
    <lineage>
        <taxon>Eukaryota</taxon>
        <taxon>Viridiplantae</taxon>
        <taxon>Streptophyta</taxon>
        <taxon>Embryophyta</taxon>
        <taxon>Tracheophyta</taxon>
        <taxon>Spermatophyta</taxon>
        <taxon>Magnoliopsida</taxon>
        <taxon>eudicotyledons</taxon>
        <taxon>Gunneridae</taxon>
        <taxon>Pentapetalae</taxon>
        <taxon>asterids</taxon>
        <taxon>lamiids</taxon>
        <taxon>Lamiales</taxon>
        <taxon>Gesneriaceae</taxon>
        <taxon>Didymocarpoideae</taxon>
        <taxon>Trichosporeae</taxon>
        <taxon>Loxocarpinae</taxon>
        <taxon>Dorcoceras</taxon>
    </lineage>
</organism>
<evidence type="ECO:0000313" key="2">
    <source>
        <dbReference type="EMBL" id="KZT75862.1"/>
    </source>
</evidence>
<proteinExistence type="predicted"/>
<reference evidence="2 3" key="1">
    <citation type="journal article" date="2015" name="Proc. Natl. Acad. Sci. U.S.A.">
        <title>The resurrection genome of Boea hygrometrica: A blueprint for survival of dehydration.</title>
        <authorList>
            <person name="Xiao L."/>
            <person name="Yang G."/>
            <person name="Zhang L."/>
            <person name="Yang X."/>
            <person name="Zhao S."/>
            <person name="Ji Z."/>
            <person name="Zhou Q."/>
            <person name="Hu M."/>
            <person name="Wang Y."/>
            <person name="Chen M."/>
            <person name="Xu Y."/>
            <person name="Jin H."/>
            <person name="Xiao X."/>
            <person name="Hu G."/>
            <person name="Bao F."/>
            <person name="Hu Y."/>
            <person name="Wan P."/>
            <person name="Li L."/>
            <person name="Deng X."/>
            <person name="Kuang T."/>
            <person name="Xiang C."/>
            <person name="Zhu J.K."/>
            <person name="Oliver M.J."/>
            <person name="He Y."/>
        </authorList>
    </citation>
    <scope>NUCLEOTIDE SEQUENCE [LARGE SCALE GENOMIC DNA]</scope>
    <source>
        <strain evidence="3">cv. XS01</strain>
    </source>
</reference>
<feature type="region of interest" description="Disordered" evidence="1">
    <location>
        <begin position="1"/>
        <end position="40"/>
    </location>
</feature>